<dbReference type="InterPro" id="IPR018964">
    <property type="entry name" value="Phage_phiJL001_Gp84_C"/>
</dbReference>
<dbReference type="Pfam" id="PF09931">
    <property type="entry name" value="Phage_phiJL001_Gp84_N"/>
    <property type="match status" value="1"/>
</dbReference>
<sequence length="294" mass="31705">MSFDAGLKAHLATGATSVCHAWRIARGDGVVMGFTDHDRELRFDGVVFRADSGLSALALQQGTGLSVDNTEAVGALSDGAIRETDIEAGRFDGAELTAWLVNWAAVDERQVVFRGTLGEIRRAGGAFRAELRGLTEALNRPAGRVYQKPCPAVLGDGACKVDLSQPGYVAERALEAVEDGQKFTFDALAGFDFGWFQRGRLTVLSGAAAGLVGTVKRDRFLEGGRVVELWEPLRAPIVAGDIVRLEAGCDKRFETCRLKFDNVLNFRGFPDIPGEDWQMALPVRSGETSGGSRR</sequence>
<proteinExistence type="predicted"/>
<protein>
    <recommendedName>
        <fullName evidence="1">Bacteriophage phiJL001 Gp84 C-terminal domain-containing protein</fullName>
    </recommendedName>
</protein>
<dbReference type="Proteomes" id="UP000649829">
    <property type="component" value="Unassembled WGS sequence"/>
</dbReference>
<reference evidence="2" key="1">
    <citation type="journal article" date="2014" name="Int. J. Syst. Evol. Microbiol.">
        <title>Complete genome sequence of Corynebacterium casei LMG S-19264T (=DSM 44701T), isolated from a smear-ripened cheese.</title>
        <authorList>
            <consortium name="US DOE Joint Genome Institute (JGI-PGF)"/>
            <person name="Walter F."/>
            <person name="Albersmeier A."/>
            <person name="Kalinowski J."/>
            <person name="Ruckert C."/>
        </authorList>
    </citation>
    <scope>NUCLEOTIDE SEQUENCE</scope>
    <source>
        <strain evidence="2">CGMCC 1.6293</strain>
    </source>
</reference>
<feature type="domain" description="Bacteriophage phiJL001 Gp84 C-terminal" evidence="1">
    <location>
        <begin position="194"/>
        <end position="276"/>
    </location>
</feature>
<evidence type="ECO:0000313" key="2">
    <source>
        <dbReference type="EMBL" id="GGL85275.1"/>
    </source>
</evidence>
<evidence type="ECO:0000313" key="3">
    <source>
        <dbReference type="Proteomes" id="UP000649829"/>
    </source>
</evidence>
<accession>A0A917SLU8</accession>
<organism evidence="2 3">
    <name type="scientific">Pseudooceanicola nanhaiensis</name>
    <dbReference type="NCBI Taxonomy" id="375761"/>
    <lineage>
        <taxon>Bacteria</taxon>
        <taxon>Pseudomonadati</taxon>
        <taxon>Pseudomonadota</taxon>
        <taxon>Alphaproteobacteria</taxon>
        <taxon>Rhodobacterales</taxon>
        <taxon>Paracoccaceae</taxon>
        <taxon>Pseudooceanicola</taxon>
    </lineage>
</organism>
<dbReference type="EMBL" id="BMLF01000001">
    <property type="protein sequence ID" value="GGL85275.1"/>
    <property type="molecule type" value="Genomic_DNA"/>
</dbReference>
<dbReference type="Pfam" id="PF09356">
    <property type="entry name" value="Phage_BR0599"/>
    <property type="match status" value="1"/>
</dbReference>
<gene>
    <name evidence="2" type="ORF">GCM10011534_03970</name>
</gene>
<evidence type="ECO:0000259" key="1">
    <source>
        <dbReference type="Pfam" id="PF09356"/>
    </source>
</evidence>
<keyword evidence="3" id="KW-1185">Reference proteome</keyword>
<comment type="caution">
    <text evidence="2">The sequence shown here is derived from an EMBL/GenBank/DDBJ whole genome shotgun (WGS) entry which is preliminary data.</text>
</comment>
<dbReference type="RefSeq" id="WP_028285350.1">
    <property type="nucleotide sequence ID" value="NZ_BMLF01000001.1"/>
</dbReference>
<dbReference type="InterPro" id="IPR011928">
    <property type="entry name" value="Phage_phiJL001_Gp84"/>
</dbReference>
<dbReference type="NCBIfam" id="TIGR02218">
    <property type="entry name" value="phg_TIGR02218"/>
    <property type="match status" value="1"/>
</dbReference>
<dbReference type="AlphaFoldDB" id="A0A917SLU8"/>
<reference evidence="2" key="2">
    <citation type="submission" date="2020-09" db="EMBL/GenBank/DDBJ databases">
        <authorList>
            <person name="Sun Q."/>
            <person name="Zhou Y."/>
        </authorList>
    </citation>
    <scope>NUCLEOTIDE SEQUENCE</scope>
    <source>
        <strain evidence="2">CGMCC 1.6293</strain>
    </source>
</reference>
<name>A0A917SLU8_9RHOB</name>